<protein>
    <submittedName>
        <fullName evidence="1">Uncharacterized protein</fullName>
    </submittedName>
</protein>
<accession>A0A8R1YJ67</accession>
<sequence>MRPQQGRLGLCLLRGSSILFREYEHAKYGSASRLRFVGSYGSMTGNATQPQVGRLMRRPAV</sequence>
<evidence type="ECO:0000313" key="1">
    <source>
        <dbReference type="EnsemblMetazoa" id="PPA27425.1"/>
    </source>
</evidence>
<keyword evidence="2" id="KW-1185">Reference proteome</keyword>
<reference evidence="1" key="2">
    <citation type="submission" date="2022-06" db="UniProtKB">
        <authorList>
            <consortium name="EnsemblMetazoa"/>
        </authorList>
    </citation>
    <scope>IDENTIFICATION</scope>
    <source>
        <strain evidence="1">PS312</strain>
    </source>
</reference>
<proteinExistence type="predicted"/>
<dbReference type="AlphaFoldDB" id="A0A2A6CDW9"/>
<dbReference type="EnsemblMetazoa" id="PPA27425.1">
    <property type="protein sequence ID" value="PPA27425.1"/>
    <property type="gene ID" value="WBGene00116979"/>
</dbReference>
<accession>A0A2A6CDW9</accession>
<evidence type="ECO:0000313" key="2">
    <source>
        <dbReference type="Proteomes" id="UP000005239"/>
    </source>
</evidence>
<gene>
    <name evidence="1" type="primary">WBGene00116979</name>
</gene>
<name>A0A2A6CDW9_PRIPA</name>
<reference evidence="2" key="1">
    <citation type="journal article" date="2008" name="Nat. Genet.">
        <title>The Pristionchus pacificus genome provides a unique perspective on nematode lifestyle and parasitism.</title>
        <authorList>
            <person name="Dieterich C."/>
            <person name="Clifton S.W."/>
            <person name="Schuster L.N."/>
            <person name="Chinwalla A."/>
            <person name="Delehaunty K."/>
            <person name="Dinkelacker I."/>
            <person name="Fulton L."/>
            <person name="Fulton R."/>
            <person name="Godfrey J."/>
            <person name="Minx P."/>
            <person name="Mitreva M."/>
            <person name="Roeseler W."/>
            <person name="Tian H."/>
            <person name="Witte H."/>
            <person name="Yang S.P."/>
            <person name="Wilson R.K."/>
            <person name="Sommer R.J."/>
        </authorList>
    </citation>
    <scope>NUCLEOTIDE SEQUENCE [LARGE SCALE GENOMIC DNA]</scope>
    <source>
        <strain evidence="2">PS312</strain>
    </source>
</reference>
<organism evidence="1 2">
    <name type="scientific">Pristionchus pacificus</name>
    <name type="common">Parasitic nematode worm</name>
    <dbReference type="NCBI Taxonomy" id="54126"/>
    <lineage>
        <taxon>Eukaryota</taxon>
        <taxon>Metazoa</taxon>
        <taxon>Ecdysozoa</taxon>
        <taxon>Nematoda</taxon>
        <taxon>Chromadorea</taxon>
        <taxon>Rhabditida</taxon>
        <taxon>Rhabditina</taxon>
        <taxon>Diplogasteromorpha</taxon>
        <taxon>Diplogasteroidea</taxon>
        <taxon>Neodiplogasteridae</taxon>
        <taxon>Pristionchus</taxon>
    </lineage>
</organism>
<dbReference type="Proteomes" id="UP000005239">
    <property type="component" value="Unassembled WGS sequence"/>
</dbReference>